<proteinExistence type="predicted"/>
<feature type="transmembrane region" description="Helical" evidence="1">
    <location>
        <begin position="6"/>
        <end position="27"/>
    </location>
</feature>
<evidence type="ECO:0000256" key="1">
    <source>
        <dbReference type="SAM" id="Phobius"/>
    </source>
</evidence>
<comment type="caution">
    <text evidence="2">The sequence shown here is derived from an EMBL/GenBank/DDBJ whole genome shotgun (WGS) entry which is preliminary data.</text>
</comment>
<dbReference type="Proteomes" id="UP000886943">
    <property type="component" value="Unassembled WGS sequence"/>
</dbReference>
<evidence type="ECO:0000313" key="3">
    <source>
        <dbReference type="Proteomes" id="UP000886943"/>
    </source>
</evidence>
<dbReference type="EMBL" id="BPPZ01000005">
    <property type="protein sequence ID" value="GJD14160.1"/>
    <property type="molecule type" value="Genomic_DNA"/>
</dbReference>
<gene>
    <name evidence="2" type="ORF">BIFAD42_11440</name>
</gene>
<protein>
    <submittedName>
        <fullName evidence="2">Uncharacterized protein</fullName>
    </submittedName>
</protein>
<sequence length="202" mass="23207">MGQWFTPSVIIAAISLLVSFAALVRTWRHEPEASWMHTSIVSDLPGIVPSLSDERGRMPVRMGMLSNDGDGDAFDVRVFGHDCIVRAYAWEKLKDGRWKIGERTMIPRVETANDDVKIAIWPPEGTDELPSDAAICIHWTKTPTRLRRCGYLTIPIAEMKDAWWEDKDWKVCHRIAGRIRERHAHRKFHRNPEDARNAPDPM</sequence>
<keyword evidence="1" id="KW-0812">Transmembrane</keyword>
<evidence type="ECO:0000313" key="2">
    <source>
        <dbReference type="EMBL" id="GJD14160.1"/>
    </source>
</evidence>
<organism evidence="2 3">
    <name type="scientific">Bifidobacterium adolescentis</name>
    <dbReference type="NCBI Taxonomy" id="1680"/>
    <lineage>
        <taxon>Bacteria</taxon>
        <taxon>Bacillati</taxon>
        <taxon>Actinomycetota</taxon>
        <taxon>Actinomycetes</taxon>
        <taxon>Bifidobacteriales</taxon>
        <taxon>Bifidobacteriaceae</taxon>
        <taxon>Bifidobacterium</taxon>
    </lineage>
</organism>
<accession>A0AAN5AFM9</accession>
<keyword evidence="1" id="KW-0472">Membrane</keyword>
<dbReference type="AlphaFoldDB" id="A0AAN5AFM9"/>
<keyword evidence="1" id="KW-1133">Transmembrane helix</keyword>
<name>A0AAN5AFM9_BIFAD</name>
<reference evidence="2" key="1">
    <citation type="submission" date="2021-08" db="EMBL/GenBank/DDBJ databases">
        <title>Draft genome sequence of the GABA producer Bifidobacterium adolescentis 4-2, isolated from healthy human feces.</title>
        <authorList>
            <person name="Altaib H."/>
            <person name="Niwa R."/>
            <person name="Abe M."/>
            <person name="Suzuki T."/>
        </authorList>
    </citation>
    <scope>NUCLEOTIDE SEQUENCE</scope>
    <source>
        <strain evidence="2">4-2</strain>
    </source>
</reference>
<dbReference type="RefSeq" id="WP_007058030.1">
    <property type="nucleotide sequence ID" value="NZ_BPPZ01000005.1"/>
</dbReference>